<reference evidence="1 2" key="1">
    <citation type="submission" date="2024-03" db="EMBL/GenBank/DDBJ databases">
        <title>Novel Streptomyces species of biotechnological and ecological value are a feature of Machair soil.</title>
        <authorList>
            <person name="Prole J.R."/>
            <person name="Goodfellow M."/>
            <person name="Allenby N."/>
            <person name="Ward A.C."/>
        </authorList>
    </citation>
    <scope>NUCLEOTIDE SEQUENCE [LARGE SCALE GENOMIC DNA]</scope>
    <source>
        <strain evidence="1 2">MS1.HAVA.3</strain>
    </source>
</reference>
<accession>A0ABU8U1U4</accession>
<evidence type="ECO:0000313" key="2">
    <source>
        <dbReference type="Proteomes" id="UP001382904"/>
    </source>
</evidence>
<gene>
    <name evidence="1" type="ORF">WKI68_10990</name>
</gene>
<dbReference type="EMBL" id="JBBKAM010000002">
    <property type="protein sequence ID" value="MEJ8641847.1"/>
    <property type="molecule type" value="Genomic_DNA"/>
</dbReference>
<name>A0ABU8U1U4_9ACTN</name>
<evidence type="ECO:0000313" key="1">
    <source>
        <dbReference type="EMBL" id="MEJ8641847.1"/>
    </source>
</evidence>
<organism evidence="1 2">
    <name type="scientific">Streptomyces caledonius</name>
    <dbReference type="NCBI Taxonomy" id="3134107"/>
    <lineage>
        <taxon>Bacteria</taxon>
        <taxon>Bacillati</taxon>
        <taxon>Actinomycetota</taxon>
        <taxon>Actinomycetes</taxon>
        <taxon>Kitasatosporales</taxon>
        <taxon>Streptomycetaceae</taxon>
        <taxon>Streptomyces</taxon>
    </lineage>
</organism>
<proteinExistence type="predicted"/>
<comment type="caution">
    <text evidence="1">The sequence shown here is derived from an EMBL/GenBank/DDBJ whole genome shotgun (WGS) entry which is preliminary data.</text>
</comment>
<dbReference type="Proteomes" id="UP001382904">
    <property type="component" value="Unassembled WGS sequence"/>
</dbReference>
<sequence>MVWQPIDVSRPADDPAGGGKLTIKPFDAVDLHSFIAREMEHIAGLKGLRARNRLYVIGDHVSYVGPDLLPDRLRRPRAQIPKQLVQAGVMQPGAGMRTYLSLERAGEGGRVIVSMHLRARLQHPSLTWEVAAYGIPPLQQRFYRVHQLPLDGLERWWSLVGFATRTTASALLGAPRTLSRRTSARRARARALERWRREIDKRHLRFDYGAVDSLRERVADWSQLGFSERTDSQDFLQRLQQGVLIATERFLKDHNVDTSSYDQAQQVINTHTYTFQGDIHAGNFGAHGTVNQNGPAAQPSANP</sequence>
<keyword evidence="2" id="KW-1185">Reference proteome</keyword>
<protein>
    <submittedName>
        <fullName evidence="1">Uncharacterized protein</fullName>
    </submittedName>
</protein>